<dbReference type="GO" id="GO:0005739">
    <property type="term" value="C:mitochondrion"/>
    <property type="evidence" value="ECO:0007669"/>
    <property type="project" value="UniProtKB-SubCell"/>
</dbReference>
<comment type="function">
    <text evidence="12">Bifunctional DNA N-glycosylase with associated apurinic/apyrimidinic (AP) lyase function that catalyzes the first step in base excision repair (BER), the primary repair pathway for the repair of oxidative DNA damage. The DNA N-glycosylase activity releases the damaged DNA base from DNA by cleaving the N-glycosidic bond, leaving an AP site. The AP lyase activity cleaves the phosphodiester bond 3' to the AP site by a beta-elimination. Primarily recognizes and repairs oxidative base damage of pyrimidines.</text>
</comment>
<sequence>MKRITRNLAKINANNKATSSQESTEPDPTINLSQFKLETKRNLHSKRTHLQVEYNEPTPPKKPSKLIAKSFTTNAPKDWEKVLRNLREMRKNFDAPVDTMGCDRCADDNAPPEDQRLQSLISLMLSSQTKDQINHAVMLRLREYGCNLDGMLRISDEELGEIIRPANFWKTKVKNIKRTVEIIRDEFNRDIPKTVEGLCRLPGVGPKMAHLCMKTAWGEVSGIGVDTHVHRISNRLGWVKTKTPEDTRKTLEGWLPREIWDDVNLLMVGFGQQLCRPVKPQCQNCLNNDLCPTGIKELKAKKGKEKN</sequence>
<comment type="catalytic activity">
    <reaction evidence="12">
        <text>2'-deoxyribonucleotide-(2'-deoxyribose 5'-phosphate)-2'-deoxyribonucleotide-DNA = a 3'-end 2'-deoxyribonucleotide-(2,3-dehydro-2,3-deoxyribose 5'-phosphate)-DNA + a 5'-end 5'-phospho-2'-deoxyribonucleoside-DNA + H(+)</text>
        <dbReference type="Rhea" id="RHEA:66592"/>
        <dbReference type="Rhea" id="RHEA-COMP:13180"/>
        <dbReference type="Rhea" id="RHEA-COMP:16897"/>
        <dbReference type="Rhea" id="RHEA-COMP:17067"/>
        <dbReference type="ChEBI" id="CHEBI:15378"/>
        <dbReference type="ChEBI" id="CHEBI:136412"/>
        <dbReference type="ChEBI" id="CHEBI:157695"/>
        <dbReference type="ChEBI" id="CHEBI:167181"/>
        <dbReference type="EC" id="4.2.99.18"/>
    </reaction>
</comment>
<keyword evidence="12" id="KW-0496">Mitochondrion</keyword>
<dbReference type="AlphaFoldDB" id="A0AAN7V200"/>
<dbReference type="GO" id="GO:0046872">
    <property type="term" value="F:metal ion binding"/>
    <property type="evidence" value="ECO:0007669"/>
    <property type="project" value="UniProtKB-KW"/>
</dbReference>
<dbReference type="SUPFAM" id="SSF48150">
    <property type="entry name" value="DNA-glycosylase"/>
    <property type="match status" value="1"/>
</dbReference>
<keyword evidence="10 12" id="KW-0456">Lyase</keyword>
<keyword evidence="2" id="KW-0004">4Fe-4S</keyword>
<dbReference type="GO" id="GO:0051539">
    <property type="term" value="F:4 iron, 4 sulfur cluster binding"/>
    <property type="evidence" value="ECO:0007669"/>
    <property type="project" value="UniProtKB-KW"/>
</dbReference>
<comment type="similarity">
    <text evidence="1 12">Belongs to the Nth/MutY family.</text>
</comment>
<keyword evidence="8" id="KW-0411">Iron-sulfur</keyword>
<proteinExistence type="inferred from homology"/>
<dbReference type="HAMAP" id="MF_03183">
    <property type="entry name" value="Endonuclease_III_Nth"/>
    <property type="match status" value="1"/>
</dbReference>
<dbReference type="EC" id="4.2.99.18" evidence="12"/>
<evidence type="ECO:0000256" key="2">
    <source>
        <dbReference type="ARBA" id="ARBA00022485"/>
    </source>
</evidence>
<dbReference type="Gene3D" id="1.10.1670.10">
    <property type="entry name" value="Helix-hairpin-Helix base-excision DNA repair enzymes (C-terminal)"/>
    <property type="match status" value="1"/>
</dbReference>
<comment type="caution">
    <text evidence="12">Lacks conserved residue(s) required for the propagation of feature annotation.</text>
</comment>
<gene>
    <name evidence="12" type="primary">NTH1</name>
    <name evidence="14" type="ORF">RI129_009462</name>
</gene>
<name>A0AAN7V200_9COLE</name>
<dbReference type="GO" id="GO:0000703">
    <property type="term" value="F:oxidized pyrimidine nucleobase lesion DNA N-glycosylase activity"/>
    <property type="evidence" value="ECO:0007669"/>
    <property type="project" value="UniProtKB-UniRule"/>
</dbReference>
<feature type="domain" description="HhH-GPD" evidence="13">
    <location>
        <begin position="125"/>
        <end position="273"/>
    </location>
</feature>
<keyword evidence="9 12" id="KW-0234">DNA repair</keyword>
<keyword evidence="7" id="KW-0408">Iron</keyword>
<dbReference type="Pfam" id="PF00730">
    <property type="entry name" value="HhH-GPD"/>
    <property type="match status" value="1"/>
</dbReference>
<dbReference type="FunFam" id="1.10.340.30:FF:000005">
    <property type="entry name" value="Endonuclease III-like protein 1"/>
    <property type="match status" value="1"/>
</dbReference>
<evidence type="ECO:0000256" key="1">
    <source>
        <dbReference type="ARBA" id="ARBA00008343"/>
    </source>
</evidence>
<evidence type="ECO:0000256" key="10">
    <source>
        <dbReference type="ARBA" id="ARBA00023239"/>
    </source>
</evidence>
<dbReference type="EMBL" id="JAVRBK010000007">
    <property type="protein sequence ID" value="KAK5640915.1"/>
    <property type="molecule type" value="Genomic_DNA"/>
</dbReference>
<keyword evidence="12" id="KW-0539">Nucleus</keyword>
<protein>
    <recommendedName>
        <fullName evidence="12">Endonuclease III homolog</fullName>
        <ecNumber evidence="12">3.2.2.-</ecNumber>
        <ecNumber evidence="12">4.2.99.18</ecNumber>
    </recommendedName>
    <alternativeName>
        <fullName evidence="12">Bifunctional DNA N-glycosylase/DNA-(apurinic or apyrimidinic site) lyase</fullName>
        <shortName evidence="12">DNA glycosylase/AP lyase</shortName>
    </alternativeName>
</protein>
<comment type="subcellular location">
    <subcellularLocation>
        <location evidence="12">Nucleus</location>
    </subcellularLocation>
    <subcellularLocation>
        <location evidence="12">Mitochondrion</location>
    </subcellularLocation>
</comment>
<organism evidence="14 15">
    <name type="scientific">Pyrocoelia pectoralis</name>
    <dbReference type="NCBI Taxonomy" id="417401"/>
    <lineage>
        <taxon>Eukaryota</taxon>
        <taxon>Metazoa</taxon>
        <taxon>Ecdysozoa</taxon>
        <taxon>Arthropoda</taxon>
        <taxon>Hexapoda</taxon>
        <taxon>Insecta</taxon>
        <taxon>Pterygota</taxon>
        <taxon>Neoptera</taxon>
        <taxon>Endopterygota</taxon>
        <taxon>Coleoptera</taxon>
        <taxon>Polyphaga</taxon>
        <taxon>Elateriformia</taxon>
        <taxon>Elateroidea</taxon>
        <taxon>Lampyridae</taxon>
        <taxon>Lampyrinae</taxon>
        <taxon>Pyrocoelia</taxon>
    </lineage>
</organism>
<dbReference type="GO" id="GO:0006289">
    <property type="term" value="P:nucleotide-excision repair"/>
    <property type="evidence" value="ECO:0007669"/>
    <property type="project" value="TreeGrafter"/>
</dbReference>
<dbReference type="CDD" id="cd00056">
    <property type="entry name" value="ENDO3c"/>
    <property type="match status" value="1"/>
</dbReference>
<evidence type="ECO:0000256" key="3">
    <source>
        <dbReference type="ARBA" id="ARBA00022723"/>
    </source>
</evidence>
<evidence type="ECO:0000256" key="7">
    <source>
        <dbReference type="ARBA" id="ARBA00023004"/>
    </source>
</evidence>
<evidence type="ECO:0000259" key="13">
    <source>
        <dbReference type="SMART" id="SM00478"/>
    </source>
</evidence>
<evidence type="ECO:0000313" key="14">
    <source>
        <dbReference type="EMBL" id="KAK5640915.1"/>
    </source>
</evidence>
<evidence type="ECO:0000256" key="5">
    <source>
        <dbReference type="ARBA" id="ARBA00022801"/>
    </source>
</evidence>
<keyword evidence="5 12" id="KW-0378">Hydrolase</keyword>
<keyword evidence="6" id="KW-0809">Transit peptide</keyword>
<dbReference type="InterPro" id="IPR023170">
    <property type="entry name" value="HhH_base_excis_C"/>
</dbReference>
<dbReference type="InterPro" id="IPR030841">
    <property type="entry name" value="NTH1"/>
</dbReference>
<dbReference type="Proteomes" id="UP001329430">
    <property type="component" value="Chromosome 7"/>
</dbReference>
<dbReference type="InterPro" id="IPR003265">
    <property type="entry name" value="HhH-GPD_domain"/>
</dbReference>
<keyword evidence="4 12" id="KW-0227">DNA damage</keyword>
<evidence type="ECO:0000313" key="15">
    <source>
        <dbReference type="Proteomes" id="UP001329430"/>
    </source>
</evidence>
<dbReference type="GO" id="GO:0003677">
    <property type="term" value="F:DNA binding"/>
    <property type="evidence" value="ECO:0007669"/>
    <property type="project" value="UniProtKB-UniRule"/>
</dbReference>
<keyword evidence="15" id="KW-1185">Reference proteome</keyword>
<evidence type="ECO:0000256" key="9">
    <source>
        <dbReference type="ARBA" id="ARBA00023204"/>
    </source>
</evidence>
<keyword evidence="3" id="KW-0479">Metal-binding</keyword>
<dbReference type="SMART" id="SM00478">
    <property type="entry name" value="ENDO3c"/>
    <property type="match status" value="1"/>
</dbReference>
<dbReference type="InterPro" id="IPR000445">
    <property type="entry name" value="HhH_motif"/>
</dbReference>
<accession>A0AAN7V200</accession>
<evidence type="ECO:0000256" key="8">
    <source>
        <dbReference type="ARBA" id="ARBA00023014"/>
    </source>
</evidence>
<dbReference type="PANTHER" id="PTHR43286:SF1">
    <property type="entry name" value="ENDONUCLEASE III-LIKE PROTEIN 1"/>
    <property type="match status" value="1"/>
</dbReference>
<dbReference type="InterPro" id="IPR011257">
    <property type="entry name" value="DNA_glycosylase"/>
</dbReference>
<reference evidence="14 15" key="1">
    <citation type="journal article" date="2024" name="Insects">
        <title>An Improved Chromosome-Level Genome Assembly of the Firefly Pyrocoelia pectoralis.</title>
        <authorList>
            <person name="Fu X."/>
            <person name="Meyer-Rochow V.B."/>
            <person name="Ballantyne L."/>
            <person name="Zhu X."/>
        </authorList>
    </citation>
    <scope>NUCLEOTIDE SEQUENCE [LARGE SCALE GENOMIC DNA]</scope>
    <source>
        <strain evidence="14">XCY_ONT2</strain>
    </source>
</reference>
<keyword evidence="11 12" id="KW-0326">Glycosidase</keyword>
<dbReference type="GO" id="GO:0006285">
    <property type="term" value="P:base-excision repair, AP site formation"/>
    <property type="evidence" value="ECO:0007669"/>
    <property type="project" value="UniProtKB-UniRule"/>
</dbReference>
<comment type="caution">
    <text evidence="14">The sequence shown here is derived from an EMBL/GenBank/DDBJ whole genome shotgun (WGS) entry which is preliminary data.</text>
</comment>
<dbReference type="Gene3D" id="1.10.340.30">
    <property type="entry name" value="Hypothetical protein, domain 2"/>
    <property type="match status" value="1"/>
</dbReference>
<evidence type="ECO:0000256" key="11">
    <source>
        <dbReference type="ARBA" id="ARBA00023295"/>
    </source>
</evidence>
<dbReference type="GO" id="GO:0140078">
    <property type="term" value="F:class I DNA-(apurinic or apyrimidinic site) endonuclease activity"/>
    <property type="evidence" value="ECO:0007669"/>
    <property type="project" value="UniProtKB-EC"/>
</dbReference>
<dbReference type="Pfam" id="PF00633">
    <property type="entry name" value="HHH"/>
    <property type="match status" value="1"/>
</dbReference>
<evidence type="ECO:0000256" key="4">
    <source>
        <dbReference type="ARBA" id="ARBA00022763"/>
    </source>
</evidence>
<dbReference type="FunFam" id="1.10.1670.10:FF:000003">
    <property type="entry name" value="Endonuclease III homolog"/>
    <property type="match status" value="1"/>
</dbReference>
<evidence type="ECO:0000256" key="6">
    <source>
        <dbReference type="ARBA" id="ARBA00022946"/>
    </source>
</evidence>
<dbReference type="PANTHER" id="PTHR43286">
    <property type="entry name" value="ENDONUCLEASE III-LIKE PROTEIN 1"/>
    <property type="match status" value="1"/>
</dbReference>
<evidence type="ECO:0000256" key="12">
    <source>
        <dbReference type="HAMAP-Rule" id="MF_03183"/>
    </source>
</evidence>
<dbReference type="EC" id="3.2.2.-" evidence="12"/>
<dbReference type="GO" id="GO:0005634">
    <property type="term" value="C:nucleus"/>
    <property type="evidence" value="ECO:0007669"/>
    <property type="project" value="UniProtKB-SubCell"/>
</dbReference>